<evidence type="ECO:0000256" key="2">
    <source>
        <dbReference type="ARBA" id="ARBA00023015"/>
    </source>
</evidence>
<keyword evidence="6" id="KW-1185">Reference proteome</keyword>
<keyword evidence="2" id="KW-0805">Transcription regulation</keyword>
<dbReference type="InterPro" id="IPR001034">
    <property type="entry name" value="DeoR_HTH"/>
</dbReference>
<comment type="caution">
    <text evidence="5">The sequence shown here is derived from an EMBL/GenBank/DDBJ whole genome shotgun (WGS) entry which is preliminary data.</text>
</comment>
<keyword evidence="3" id="KW-0804">Transcription</keyword>
<organism evidence="5 6">
    <name type="scientific">Thermohalobaculum xanthum</name>
    <dbReference type="NCBI Taxonomy" id="2753746"/>
    <lineage>
        <taxon>Bacteria</taxon>
        <taxon>Pseudomonadati</taxon>
        <taxon>Pseudomonadota</taxon>
        <taxon>Alphaproteobacteria</taxon>
        <taxon>Rhodobacterales</taxon>
        <taxon>Paracoccaceae</taxon>
        <taxon>Thermohalobaculum</taxon>
    </lineage>
</organism>
<dbReference type="Proteomes" id="UP000655420">
    <property type="component" value="Unassembled WGS sequence"/>
</dbReference>
<evidence type="ECO:0000256" key="1">
    <source>
        <dbReference type="ARBA" id="ARBA00022491"/>
    </source>
</evidence>
<dbReference type="PANTHER" id="PTHR30363">
    <property type="entry name" value="HTH-TYPE TRANSCRIPTIONAL REGULATOR SRLR-RELATED"/>
    <property type="match status" value="1"/>
</dbReference>
<evidence type="ECO:0000256" key="3">
    <source>
        <dbReference type="ARBA" id="ARBA00023163"/>
    </source>
</evidence>
<dbReference type="PRINTS" id="PR00037">
    <property type="entry name" value="HTHLACR"/>
</dbReference>
<evidence type="ECO:0000313" key="5">
    <source>
        <dbReference type="EMBL" id="MBK0400239.1"/>
    </source>
</evidence>
<dbReference type="InterPro" id="IPR036390">
    <property type="entry name" value="WH_DNA-bd_sf"/>
</dbReference>
<evidence type="ECO:0000313" key="6">
    <source>
        <dbReference type="Proteomes" id="UP000655420"/>
    </source>
</evidence>
<protein>
    <submittedName>
        <fullName evidence="5">DeoR/GlpR transcriptional regulator</fullName>
    </submittedName>
</protein>
<dbReference type="RefSeq" id="WP_200610772.1">
    <property type="nucleotide sequence ID" value="NZ_JAEHHL010000008.1"/>
</dbReference>
<dbReference type="Pfam" id="PF00455">
    <property type="entry name" value="DeoRC"/>
    <property type="match status" value="1"/>
</dbReference>
<dbReference type="Gene3D" id="1.10.10.10">
    <property type="entry name" value="Winged helix-like DNA-binding domain superfamily/Winged helix DNA-binding domain"/>
    <property type="match status" value="1"/>
</dbReference>
<dbReference type="SUPFAM" id="SSF100950">
    <property type="entry name" value="NagB/RpiA/CoA transferase-like"/>
    <property type="match status" value="1"/>
</dbReference>
<dbReference type="Gene3D" id="3.30.750.70">
    <property type="entry name" value="4-hydroxybutyrate coenzyme like domains"/>
    <property type="match status" value="1"/>
</dbReference>
<dbReference type="EMBL" id="JAEHHL010000008">
    <property type="protein sequence ID" value="MBK0400239.1"/>
    <property type="molecule type" value="Genomic_DNA"/>
</dbReference>
<dbReference type="GO" id="GO:0003700">
    <property type="term" value="F:DNA-binding transcription factor activity"/>
    <property type="evidence" value="ECO:0007669"/>
    <property type="project" value="InterPro"/>
</dbReference>
<gene>
    <name evidence="5" type="ORF">H0I76_13655</name>
</gene>
<reference evidence="5" key="1">
    <citation type="submission" date="2020-12" db="EMBL/GenBank/DDBJ databases">
        <title>Bacterial taxonomy.</title>
        <authorList>
            <person name="Pan X."/>
        </authorList>
    </citation>
    <scope>NUCLEOTIDE SEQUENCE</scope>
    <source>
        <strain evidence="5">M0105</strain>
    </source>
</reference>
<dbReference type="InterPro" id="IPR014036">
    <property type="entry name" value="DeoR-like_C"/>
</dbReference>
<dbReference type="Pfam" id="PF08220">
    <property type="entry name" value="HTH_DeoR"/>
    <property type="match status" value="1"/>
</dbReference>
<dbReference type="SMART" id="SM00420">
    <property type="entry name" value="HTH_DEOR"/>
    <property type="match status" value="1"/>
</dbReference>
<dbReference type="InterPro" id="IPR050313">
    <property type="entry name" value="Carb_Metab_HTH_regulators"/>
</dbReference>
<dbReference type="PROSITE" id="PS51000">
    <property type="entry name" value="HTH_DEOR_2"/>
    <property type="match status" value="1"/>
</dbReference>
<dbReference type="PANTHER" id="PTHR30363:SF4">
    <property type="entry name" value="GLYCEROL-3-PHOSPHATE REGULON REPRESSOR"/>
    <property type="match status" value="1"/>
</dbReference>
<evidence type="ECO:0000259" key="4">
    <source>
        <dbReference type="PROSITE" id="PS51000"/>
    </source>
</evidence>
<dbReference type="SUPFAM" id="SSF46785">
    <property type="entry name" value="Winged helix' DNA-binding domain"/>
    <property type="match status" value="1"/>
</dbReference>
<dbReference type="InterPro" id="IPR036388">
    <property type="entry name" value="WH-like_DNA-bd_sf"/>
</dbReference>
<proteinExistence type="predicted"/>
<accession>A0A8J7MA30</accession>
<dbReference type="SMART" id="SM01134">
    <property type="entry name" value="DeoRC"/>
    <property type="match status" value="1"/>
</dbReference>
<sequence length="260" mass="27881">MILSFRQHEIVELARLHGRVVVEELAERFAVSPQTIRRDLGELCDAGTLQRVHGGAVLGSGVANLGYDARRTLASAEKEAIGRLCASAIPENASLFINIGTTTEAVARALAGHRDLMAITNNLNVANIMAANPNIEVIVAGGVLRRSDCGLIGEATTDFIRQFKVDLAIIGASALDEEGWLLDFDYREVRVSRAIIENAREVFLVADASKFARSAPVRITEISAVTAFFTDRPPPAAFTARCAEAGVRIEIAEPSEQAAG</sequence>
<dbReference type="AlphaFoldDB" id="A0A8J7MA30"/>
<feature type="domain" description="HTH deoR-type" evidence="4">
    <location>
        <begin position="3"/>
        <end position="58"/>
    </location>
</feature>
<name>A0A8J7MA30_9RHOB</name>
<keyword evidence="1" id="KW-0678">Repressor</keyword>
<dbReference type="InterPro" id="IPR037171">
    <property type="entry name" value="NagB/RpiA_transferase-like"/>
</dbReference>